<dbReference type="InterPro" id="IPR033118">
    <property type="entry name" value="EXPERA"/>
</dbReference>
<evidence type="ECO:0000256" key="4">
    <source>
        <dbReference type="ARBA" id="ARBA00022824"/>
    </source>
</evidence>
<dbReference type="InterPro" id="IPR051987">
    <property type="entry name" value="Sigma-2_receptor-like"/>
</dbReference>
<dbReference type="Pfam" id="PF05241">
    <property type="entry name" value="EBP"/>
    <property type="match status" value="1"/>
</dbReference>
<feature type="transmembrane region" description="Helical" evidence="7">
    <location>
        <begin position="12"/>
        <end position="33"/>
    </location>
</feature>
<dbReference type="GO" id="GO:0005789">
    <property type="term" value="C:endoplasmic reticulum membrane"/>
    <property type="evidence" value="ECO:0007669"/>
    <property type="project" value="UniProtKB-SubCell"/>
</dbReference>
<dbReference type="PANTHER" id="PTHR31204">
    <property type="entry name" value="SIGMA INTRACELLULAR RECEPTOR 2"/>
    <property type="match status" value="1"/>
</dbReference>
<feature type="domain" description="EXPERA" evidence="8">
    <location>
        <begin position="9"/>
        <end position="146"/>
    </location>
</feature>
<evidence type="ECO:0000256" key="3">
    <source>
        <dbReference type="ARBA" id="ARBA00022692"/>
    </source>
</evidence>
<dbReference type="AlphaFoldDB" id="A0A2Z6RL85"/>
<feature type="transmembrane region" description="Helical" evidence="7">
    <location>
        <begin position="129"/>
        <end position="150"/>
    </location>
</feature>
<evidence type="ECO:0000313" key="10">
    <source>
        <dbReference type="Proteomes" id="UP000247702"/>
    </source>
</evidence>
<keyword evidence="10" id="KW-1185">Reference proteome</keyword>
<feature type="transmembrane region" description="Helical" evidence="7">
    <location>
        <begin position="98"/>
        <end position="117"/>
    </location>
</feature>
<dbReference type="EMBL" id="BEXD01002635">
    <property type="protein sequence ID" value="GBB98944.1"/>
    <property type="molecule type" value="Genomic_DNA"/>
</dbReference>
<evidence type="ECO:0000256" key="1">
    <source>
        <dbReference type="ARBA" id="ARBA00004477"/>
    </source>
</evidence>
<evidence type="ECO:0000256" key="2">
    <source>
        <dbReference type="ARBA" id="ARBA00009096"/>
    </source>
</evidence>
<dbReference type="Proteomes" id="UP000247702">
    <property type="component" value="Unassembled WGS sequence"/>
</dbReference>
<keyword evidence="6 7" id="KW-0472">Membrane</keyword>
<keyword evidence="5 7" id="KW-1133">Transmembrane helix</keyword>
<comment type="similarity">
    <text evidence="2">Belongs to the TMEM97/sigma-2 receptor family.</text>
</comment>
<keyword evidence="4 7" id="KW-0256">Endoplasmic reticulum</keyword>
<dbReference type="PANTHER" id="PTHR31204:SF1">
    <property type="entry name" value="SIGMA INTRACELLULAR RECEPTOR 2"/>
    <property type="match status" value="1"/>
</dbReference>
<dbReference type="PROSITE" id="PS51751">
    <property type="entry name" value="EXPERA"/>
    <property type="match status" value="1"/>
</dbReference>
<keyword evidence="3 7" id="KW-0812">Transmembrane</keyword>
<evidence type="ECO:0000313" key="9">
    <source>
        <dbReference type="EMBL" id="GBB98944.1"/>
    </source>
</evidence>
<evidence type="ECO:0000259" key="8">
    <source>
        <dbReference type="PROSITE" id="PS51751"/>
    </source>
</evidence>
<comment type="subcellular location">
    <subcellularLocation>
        <location evidence="1">Endoplasmic reticulum membrane</location>
        <topology evidence="1">Multi-pass membrane protein</topology>
    </subcellularLocation>
</comment>
<proteinExistence type="inferred from homology"/>
<evidence type="ECO:0000256" key="7">
    <source>
        <dbReference type="PIRNR" id="PIRNR031032"/>
    </source>
</evidence>
<feature type="transmembrane region" description="Helical" evidence="7">
    <location>
        <begin position="66"/>
        <end position="86"/>
    </location>
</feature>
<sequence length="167" mass="19879">MAPITSRPLDLIFFVYFTTHIFPTVFLDSYPVLKPLAPNFLKSTNQWYTENFNDPFFINTPNWFKGFTYIELLFHLPFFFYVSIGLWKDATSIRLPMLIYSSHVTTTTFVCLVELIFNKHEGLTNSQRNLLIFFYFPYFLIPLVCMINSFSRIRMMENLTSQMKKNK</sequence>
<protein>
    <recommendedName>
        <fullName evidence="7">Efficient mitochondria targeting-associated protein 19</fullName>
    </recommendedName>
</protein>
<organism evidence="9 10">
    <name type="scientific">Rhizophagus clarus</name>
    <dbReference type="NCBI Taxonomy" id="94130"/>
    <lineage>
        <taxon>Eukaryota</taxon>
        <taxon>Fungi</taxon>
        <taxon>Fungi incertae sedis</taxon>
        <taxon>Mucoromycota</taxon>
        <taxon>Glomeromycotina</taxon>
        <taxon>Glomeromycetes</taxon>
        <taxon>Glomerales</taxon>
        <taxon>Glomeraceae</taxon>
        <taxon>Rhizophagus</taxon>
    </lineage>
</organism>
<evidence type="ECO:0000256" key="5">
    <source>
        <dbReference type="ARBA" id="ARBA00022989"/>
    </source>
</evidence>
<dbReference type="PIRSF" id="PIRSF031032">
    <property type="entry name" value="TMP_97_prd"/>
    <property type="match status" value="1"/>
</dbReference>
<name>A0A2Z6RL85_9GLOM</name>
<evidence type="ECO:0000256" key="6">
    <source>
        <dbReference type="ARBA" id="ARBA00023136"/>
    </source>
</evidence>
<accession>A0A2Z6RL85</accession>
<comment type="caution">
    <text evidence="9">The sequence shown here is derived from an EMBL/GenBank/DDBJ whole genome shotgun (WGS) entry which is preliminary data.</text>
</comment>
<dbReference type="InterPro" id="IPR016964">
    <property type="entry name" value="Sigma2_recept"/>
</dbReference>
<dbReference type="STRING" id="94130.A0A2Z6RL85"/>
<reference evidence="9 10" key="1">
    <citation type="submission" date="2017-11" db="EMBL/GenBank/DDBJ databases">
        <title>The genome of Rhizophagus clarus HR1 reveals common genetic basis of auxotrophy among arbuscular mycorrhizal fungi.</title>
        <authorList>
            <person name="Kobayashi Y."/>
        </authorList>
    </citation>
    <scope>NUCLEOTIDE SEQUENCE [LARGE SCALE GENOMIC DNA]</scope>
    <source>
        <strain evidence="9 10">HR1</strain>
    </source>
</reference>
<gene>
    <name evidence="9" type="ORF">RclHR1_03370011</name>
</gene>